<keyword evidence="2" id="KW-0689">Ribosomal protein</keyword>
<dbReference type="SUPFAM" id="SSF47973">
    <property type="entry name" value="Ribosomal protein S7"/>
    <property type="match status" value="1"/>
</dbReference>
<gene>
    <name evidence="6" type="primary">LOC106811135</name>
</gene>
<dbReference type="Proteomes" id="UP000695022">
    <property type="component" value="Unplaced"/>
</dbReference>
<dbReference type="GeneID" id="106811135"/>
<evidence type="ECO:0000313" key="5">
    <source>
        <dbReference type="Proteomes" id="UP000695022"/>
    </source>
</evidence>
<evidence type="ECO:0000256" key="3">
    <source>
        <dbReference type="ARBA" id="ARBA00023274"/>
    </source>
</evidence>
<sequence length="232" mass="27199">MALPSAIAKFYSVLSKQHIGCYFSAQITHVRWSMYNPMYRNPIVSKEDLEEPLPKEDERNYLPIRAAKNEDNIFPHYDSKVTKFTNMIMKHSNKSLTRQLILRTFTQIKRTQLAKYHAAPDDMRSSVECNPVTIFHMAIENCKPLLVLQSVKRGAVTYQVPIPVREKEREFLAMQWLREVCRDKHRTVHMDIRLAQELIDASENTGMTVKRKQDLHRQAEANRAYAHMRLGR</sequence>
<proteinExistence type="inferred from homology"/>
<feature type="domain" description="Small ribosomal subunit protein uS7" evidence="4">
    <location>
        <begin position="76"/>
        <end position="223"/>
    </location>
</feature>
<dbReference type="Gene3D" id="1.10.455.10">
    <property type="entry name" value="Ribosomal protein S7 domain"/>
    <property type="match status" value="1"/>
</dbReference>
<dbReference type="CDD" id="cd14870">
    <property type="entry name" value="uS7_Mitochondria_Mammalian"/>
    <property type="match status" value="1"/>
</dbReference>
<accession>A0ABM1ED92</accession>
<evidence type="ECO:0000256" key="2">
    <source>
        <dbReference type="ARBA" id="ARBA00022980"/>
    </source>
</evidence>
<evidence type="ECO:0000256" key="1">
    <source>
        <dbReference type="ARBA" id="ARBA00007151"/>
    </source>
</evidence>
<dbReference type="InterPro" id="IPR023798">
    <property type="entry name" value="Ribosomal_uS7_dom"/>
</dbReference>
<dbReference type="InterPro" id="IPR036823">
    <property type="entry name" value="Ribosomal_uS7_dom_sf"/>
</dbReference>
<reference evidence="6" key="1">
    <citation type="submission" date="2025-08" db="UniProtKB">
        <authorList>
            <consortium name="RefSeq"/>
        </authorList>
    </citation>
    <scope>IDENTIFICATION</scope>
</reference>
<evidence type="ECO:0000259" key="4">
    <source>
        <dbReference type="Pfam" id="PF00177"/>
    </source>
</evidence>
<comment type="similarity">
    <text evidence="1">Belongs to the universal ribosomal protein uS7 family.</text>
</comment>
<name>A0ABM1ED92_PRICU</name>
<keyword evidence="3" id="KW-0687">Ribonucleoprotein</keyword>
<dbReference type="PANTHER" id="PTHR11205">
    <property type="entry name" value="RIBOSOMAL PROTEIN S7"/>
    <property type="match status" value="1"/>
</dbReference>
<protein>
    <submittedName>
        <fullName evidence="6">28S ribosomal protein S7, mitochondrial-like</fullName>
    </submittedName>
</protein>
<evidence type="ECO:0000313" key="6">
    <source>
        <dbReference type="RefSeq" id="XP_014670163.1"/>
    </source>
</evidence>
<dbReference type="InterPro" id="IPR000235">
    <property type="entry name" value="Ribosomal_uS7"/>
</dbReference>
<dbReference type="RefSeq" id="XP_014670163.1">
    <property type="nucleotide sequence ID" value="XM_014814677.1"/>
</dbReference>
<organism evidence="5 6">
    <name type="scientific">Priapulus caudatus</name>
    <name type="common">Priapulid worm</name>
    <dbReference type="NCBI Taxonomy" id="37621"/>
    <lineage>
        <taxon>Eukaryota</taxon>
        <taxon>Metazoa</taxon>
        <taxon>Ecdysozoa</taxon>
        <taxon>Scalidophora</taxon>
        <taxon>Priapulida</taxon>
        <taxon>Priapulimorpha</taxon>
        <taxon>Priapulimorphida</taxon>
        <taxon>Priapulidae</taxon>
        <taxon>Priapulus</taxon>
    </lineage>
</organism>
<dbReference type="Pfam" id="PF00177">
    <property type="entry name" value="Ribosomal_S7"/>
    <property type="match status" value="1"/>
</dbReference>
<keyword evidence="5" id="KW-1185">Reference proteome</keyword>